<name>A0A2I0WEB2_9ASPA</name>
<evidence type="ECO:0000313" key="2">
    <source>
        <dbReference type="Proteomes" id="UP000233837"/>
    </source>
</evidence>
<dbReference type="AlphaFoldDB" id="A0A2I0WEB2"/>
<keyword evidence="1" id="KW-0418">Kinase</keyword>
<keyword evidence="2" id="KW-1185">Reference proteome</keyword>
<dbReference type="InterPro" id="IPR044699">
    <property type="entry name" value="MAKR6"/>
</dbReference>
<reference evidence="1 2" key="1">
    <citation type="journal article" date="2016" name="Sci. Rep.">
        <title>The Dendrobium catenatum Lindl. genome sequence provides insights into polysaccharide synthase, floral development and adaptive evolution.</title>
        <authorList>
            <person name="Zhang G.Q."/>
            <person name="Xu Q."/>
            <person name="Bian C."/>
            <person name="Tsai W.C."/>
            <person name="Yeh C.M."/>
            <person name="Liu K.W."/>
            <person name="Yoshida K."/>
            <person name="Zhang L.S."/>
            <person name="Chang S.B."/>
            <person name="Chen F."/>
            <person name="Shi Y."/>
            <person name="Su Y.Y."/>
            <person name="Zhang Y.Q."/>
            <person name="Chen L.J."/>
            <person name="Yin Y."/>
            <person name="Lin M."/>
            <person name="Huang H."/>
            <person name="Deng H."/>
            <person name="Wang Z.W."/>
            <person name="Zhu S.L."/>
            <person name="Zhao X."/>
            <person name="Deng C."/>
            <person name="Niu S.C."/>
            <person name="Huang J."/>
            <person name="Wang M."/>
            <person name="Liu G.H."/>
            <person name="Yang H.J."/>
            <person name="Xiao X.J."/>
            <person name="Hsiao Y.Y."/>
            <person name="Wu W.L."/>
            <person name="Chen Y.Y."/>
            <person name="Mitsuda N."/>
            <person name="Ohme-Takagi M."/>
            <person name="Luo Y.B."/>
            <person name="Van de Peer Y."/>
            <person name="Liu Z.J."/>
        </authorList>
    </citation>
    <scope>NUCLEOTIDE SEQUENCE [LARGE SCALE GENOMIC DNA]</scope>
    <source>
        <tissue evidence="1">The whole plant</tissue>
    </source>
</reference>
<sequence>METTQQISNDSFSLNWLSNIKHSLDFLEESLRRSFDGLDGSSFIEMDPDFFSLRWTNSIDFDFSLPSCDGSLVVHADQIFFNGHLLPVQVINTSKNNDGSINLSKNWDDSVSTNSSPSFTSSDTMTMKSSHNKQKLPLLKRNTKSPVKMLRKYLYFLIPLYKKVLNLKKVSSKMPLSFDDSPKSSPRMSIERRRGNRIFDVPSESSIHDAVLHCKKSIANSA</sequence>
<protein>
    <submittedName>
        <fullName evidence="1">Putative membrane-associated kinase regulator 6</fullName>
    </submittedName>
</protein>
<dbReference type="PANTHER" id="PTHR34576:SF2">
    <property type="entry name" value="MEMBRANE-ASSOCIATED KINASE REGULATOR 6-RELATED"/>
    <property type="match status" value="1"/>
</dbReference>
<dbReference type="EMBL" id="KZ502701">
    <property type="protein sequence ID" value="PKU74008.1"/>
    <property type="molecule type" value="Genomic_DNA"/>
</dbReference>
<gene>
    <name evidence="1" type="primary">MAKR6</name>
    <name evidence="1" type="ORF">MA16_Dca011864</name>
</gene>
<reference evidence="1 2" key="2">
    <citation type="journal article" date="2017" name="Nature">
        <title>The Apostasia genome and the evolution of orchids.</title>
        <authorList>
            <person name="Zhang G.Q."/>
            <person name="Liu K.W."/>
            <person name="Li Z."/>
            <person name="Lohaus R."/>
            <person name="Hsiao Y.Y."/>
            <person name="Niu S.C."/>
            <person name="Wang J.Y."/>
            <person name="Lin Y.C."/>
            <person name="Xu Q."/>
            <person name="Chen L.J."/>
            <person name="Yoshida K."/>
            <person name="Fujiwara S."/>
            <person name="Wang Z.W."/>
            <person name="Zhang Y.Q."/>
            <person name="Mitsuda N."/>
            <person name="Wang M."/>
            <person name="Liu G.H."/>
            <person name="Pecoraro L."/>
            <person name="Huang H.X."/>
            <person name="Xiao X.J."/>
            <person name="Lin M."/>
            <person name="Wu X.Y."/>
            <person name="Wu W.L."/>
            <person name="Chen Y.Y."/>
            <person name="Chang S.B."/>
            <person name="Sakamoto S."/>
            <person name="Ohme-Takagi M."/>
            <person name="Yagi M."/>
            <person name="Zeng S.J."/>
            <person name="Shen C.Y."/>
            <person name="Yeh C.M."/>
            <person name="Luo Y.B."/>
            <person name="Tsai W.C."/>
            <person name="Van de Peer Y."/>
            <person name="Liu Z.J."/>
        </authorList>
    </citation>
    <scope>NUCLEOTIDE SEQUENCE [LARGE SCALE GENOMIC DNA]</scope>
    <source>
        <tissue evidence="1">The whole plant</tissue>
    </source>
</reference>
<organism evidence="1 2">
    <name type="scientific">Dendrobium catenatum</name>
    <dbReference type="NCBI Taxonomy" id="906689"/>
    <lineage>
        <taxon>Eukaryota</taxon>
        <taxon>Viridiplantae</taxon>
        <taxon>Streptophyta</taxon>
        <taxon>Embryophyta</taxon>
        <taxon>Tracheophyta</taxon>
        <taxon>Spermatophyta</taxon>
        <taxon>Magnoliopsida</taxon>
        <taxon>Liliopsida</taxon>
        <taxon>Asparagales</taxon>
        <taxon>Orchidaceae</taxon>
        <taxon>Epidendroideae</taxon>
        <taxon>Malaxideae</taxon>
        <taxon>Dendrobiinae</taxon>
        <taxon>Dendrobium</taxon>
    </lineage>
</organism>
<evidence type="ECO:0000313" key="1">
    <source>
        <dbReference type="EMBL" id="PKU74008.1"/>
    </source>
</evidence>
<proteinExistence type="predicted"/>
<accession>A0A2I0WEB2</accession>
<dbReference type="PANTHER" id="PTHR34576">
    <property type="entry name" value="MEMBRANE-ASSOCIATED KINASE REGULATOR 6-RELATED"/>
    <property type="match status" value="1"/>
</dbReference>
<dbReference type="GO" id="GO:0016301">
    <property type="term" value="F:kinase activity"/>
    <property type="evidence" value="ECO:0007669"/>
    <property type="project" value="UniProtKB-KW"/>
</dbReference>
<dbReference type="Proteomes" id="UP000233837">
    <property type="component" value="Unassembled WGS sequence"/>
</dbReference>
<dbReference type="OrthoDB" id="1913205at2759"/>
<keyword evidence="1" id="KW-0808">Transferase</keyword>